<dbReference type="EMBL" id="JABSTQ010009869">
    <property type="protein sequence ID" value="KAG0425266.1"/>
    <property type="molecule type" value="Genomic_DNA"/>
</dbReference>
<reference evidence="1 2" key="1">
    <citation type="journal article" date="2020" name="Cell">
        <title>Large-Scale Comparative Analyses of Tick Genomes Elucidate Their Genetic Diversity and Vector Capacities.</title>
        <authorList>
            <consortium name="Tick Genome and Microbiome Consortium (TIGMIC)"/>
            <person name="Jia N."/>
            <person name="Wang J."/>
            <person name="Shi W."/>
            <person name="Du L."/>
            <person name="Sun Y."/>
            <person name="Zhan W."/>
            <person name="Jiang J.F."/>
            <person name="Wang Q."/>
            <person name="Zhang B."/>
            <person name="Ji P."/>
            <person name="Bell-Sakyi L."/>
            <person name="Cui X.M."/>
            <person name="Yuan T.T."/>
            <person name="Jiang B.G."/>
            <person name="Yang W.F."/>
            <person name="Lam T.T."/>
            <person name="Chang Q.C."/>
            <person name="Ding S.J."/>
            <person name="Wang X.J."/>
            <person name="Zhu J.G."/>
            <person name="Ruan X.D."/>
            <person name="Zhao L."/>
            <person name="Wei J.T."/>
            <person name="Ye R.Z."/>
            <person name="Que T.C."/>
            <person name="Du C.H."/>
            <person name="Zhou Y.H."/>
            <person name="Cheng J.X."/>
            <person name="Dai P.F."/>
            <person name="Guo W.B."/>
            <person name="Han X.H."/>
            <person name="Huang E.J."/>
            <person name="Li L.F."/>
            <person name="Wei W."/>
            <person name="Gao Y.C."/>
            <person name="Liu J.Z."/>
            <person name="Shao H.Z."/>
            <person name="Wang X."/>
            <person name="Wang C.C."/>
            <person name="Yang T.C."/>
            <person name="Huo Q.B."/>
            <person name="Li W."/>
            <person name="Chen H.Y."/>
            <person name="Chen S.E."/>
            <person name="Zhou L.G."/>
            <person name="Ni X.B."/>
            <person name="Tian J.H."/>
            <person name="Sheng Y."/>
            <person name="Liu T."/>
            <person name="Pan Y.S."/>
            <person name="Xia L.Y."/>
            <person name="Li J."/>
            <person name="Zhao F."/>
            <person name="Cao W.C."/>
        </authorList>
    </citation>
    <scope>NUCLEOTIDE SEQUENCE [LARGE SCALE GENOMIC DNA]</scope>
    <source>
        <strain evidence="1">Iper-2018</strain>
    </source>
</reference>
<sequence>MYAKQKDLASGVRWHCVRRGIHCKGALIVDEATGAYNQTVRHNHPPDDAAISVAKTRIKMKEVVLASKEKPAAIVAQAMRDLSEESEQSLKRCIRQQRGSAYPATPVSLRDLVVEPIWMMTAGNQPKRFLCYDNGPETEA</sequence>
<accession>A0AC60PVJ2</accession>
<evidence type="ECO:0000313" key="2">
    <source>
        <dbReference type="Proteomes" id="UP000805193"/>
    </source>
</evidence>
<dbReference type="Proteomes" id="UP000805193">
    <property type="component" value="Unassembled WGS sequence"/>
</dbReference>
<gene>
    <name evidence="1" type="ORF">HPB47_027565</name>
</gene>
<protein>
    <submittedName>
        <fullName evidence="1">Uncharacterized protein</fullName>
    </submittedName>
</protein>
<proteinExistence type="predicted"/>
<organism evidence="1 2">
    <name type="scientific">Ixodes persulcatus</name>
    <name type="common">Taiga tick</name>
    <dbReference type="NCBI Taxonomy" id="34615"/>
    <lineage>
        <taxon>Eukaryota</taxon>
        <taxon>Metazoa</taxon>
        <taxon>Ecdysozoa</taxon>
        <taxon>Arthropoda</taxon>
        <taxon>Chelicerata</taxon>
        <taxon>Arachnida</taxon>
        <taxon>Acari</taxon>
        <taxon>Parasitiformes</taxon>
        <taxon>Ixodida</taxon>
        <taxon>Ixodoidea</taxon>
        <taxon>Ixodidae</taxon>
        <taxon>Ixodinae</taxon>
        <taxon>Ixodes</taxon>
    </lineage>
</organism>
<comment type="caution">
    <text evidence="1">The sequence shown here is derived from an EMBL/GenBank/DDBJ whole genome shotgun (WGS) entry which is preliminary data.</text>
</comment>
<evidence type="ECO:0000313" key="1">
    <source>
        <dbReference type="EMBL" id="KAG0425266.1"/>
    </source>
</evidence>
<name>A0AC60PVJ2_IXOPE</name>
<keyword evidence="2" id="KW-1185">Reference proteome</keyword>